<name>A0A975SYB0_9ACTN</name>
<evidence type="ECO:0000313" key="3">
    <source>
        <dbReference type="Proteomes" id="UP000683575"/>
    </source>
</evidence>
<feature type="transmembrane region" description="Helical" evidence="1">
    <location>
        <begin position="12"/>
        <end position="34"/>
    </location>
</feature>
<evidence type="ECO:0000313" key="2">
    <source>
        <dbReference type="EMBL" id="QWZ07488.1"/>
    </source>
</evidence>
<organism evidence="2 3">
    <name type="scientific">Nocardioides panacis</name>
    <dbReference type="NCBI Taxonomy" id="2849501"/>
    <lineage>
        <taxon>Bacteria</taxon>
        <taxon>Bacillati</taxon>
        <taxon>Actinomycetota</taxon>
        <taxon>Actinomycetes</taxon>
        <taxon>Propionibacteriales</taxon>
        <taxon>Nocardioidaceae</taxon>
        <taxon>Nocardioides</taxon>
    </lineage>
</organism>
<dbReference type="RefSeq" id="WP_216938999.1">
    <property type="nucleotide sequence ID" value="NZ_CP077062.1"/>
</dbReference>
<sequence length="119" mass="12822">MDERPSGPRSALLLLRFLAELAMLGALAWGGWNLSGSDPVSLVAAVALPVAGALVWGRWVAPRAAHRLPDPARAGVELVLFMAAFVLLTRSEPQPDTLGWALAMLLLYLLSMPARRLRV</sequence>
<keyword evidence="1" id="KW-0472">Membrane</keyword>
<keyword evidence="1" id="KW-0812">Transmembrane</keyword>
<feature type="transmembrane region" description="Helical" evidence="1">
    <location>
        <begin position="72"/>
        <end position="91"/>
    </location>
</feature>
<dbReference type="KEGG" id="nps:KRR39_18915"/>
<reference evidence="2" key="1">
    <citation type="submission" date="2021-06" db="EMBL/GenBank/DDBJ databases">
        <title>Complete genome sequence of Nocardioides sp. G188.</title>
        <authorList>
            <person name="Im W.-T."/>
        </authorList>
    </citation>
    <scope>NUCLEOTIDE SEQUENCE</scope>
    <source>
        <strain evidence="2">G188</strain>
    </source>
</reference>
<gene>
    <name evidence="2" type="ORF">KRR39_18915</name>
</gene>
<dbReference type="AlphaFoldDB" id="A0A975SYB0"/>
<dbReference type="Proteomes" id="UP000683575">
    <property type="component" value="Chromosome"/>
</dbReference>
<feature type="transmembrane region" description="Helical" evidence="1">
    <location>
        <begin position="97"/>
        <end position="114"/>
    </location>
</feature>
<dbReference type="InterPro" id="IPR021214">
    <property type="entry name" value="DUF2568"/>
</dbReference>
<keyword evidence="3" id="KW-1185">Reference proteome</keyword>
<accession>A0A975SYB0</accession>
<evidence type="ECO:0000256" key="1">
    <source>
        <dbReference type="SAM" id="Phobius"/>
    </source>
</evidence>
<protein>
    <submittedName>
        <fullName evidence="2">YrdB family protein</fullName>
    </submittedName>
</protein>
<feature type="transmembrane region" description="Helical" evidence="1">
    <location>
        <begin position="40"/>
        <end position="60"/>
    </location>
</feature>
<proteinExistence type="predicted"/>
<dbReference type="Pfam" id="PF10823">
    <property type="entry name" value="DUF2568"/>
    <property type="match status" value="1"/>
</dbReference>
<keyword evidence="1" id="KW-1133">Transmembrane helix</keyword>
<dbReference type="EMBL" id="CP077062">
    <property type="protein sequence ID" value="QWZ07488.1"/>
    <property type="molecule type" value="Genomic_DNA"/>
</dbReference>